<proteinExistence type="predicted"/>
<gene>
    <name evidence="4" type="ORF">ACD_4C00014G0003</name>
</gene>
<sequence length="124" mass="14857">MSESRISILVADHDKVSMSKTLKLLAENNYHVKAVNDWIDVIDIAVNQKIDEFSLLIMNLTMWNKWWLETSEYLREMNIPIPIILLSMKYSEQLEKLCQNMWVNRVLEKPYNWENLLEKIQEMI</sequence>
<protein>
    <recommendedName>
        <fullName evidence="3">Response regulatory domain-containing protein</fullName>
    </recommendedName>
</protein>
<dbReference type="PANTHER" id="PTHR44591:SF3">
    <property type="entry name" value="RESPONSE REGULATORY DOMAIN-CONTAINING PROTEIN"/>
    <property type="match status" value="1"/>
</dbReference>
<feature type="domain" description="Response regulatory" evidence="3">
    <location>
        <begin position="7"/>
        <end position="124"/>
    </location>
</feature>
<dbReference type="GO" id="GO:0000160">
    <property type="term" value="P:phosphorelay signal transduction system"/>
    <property type="evidence" value="ECO:0007669"/>
    <property type="project" value="InterPro"/>
</dbReference>
<evidence type="ECO:0000256" key="2">
    <source>
        <dbReference type="PROSITE-ProRule" id="PRU00169"/>
    </source>
</evidence>
<comment type="caution">
    <text evidence="2">Lacks conserved residue(s) required for the propagation of feature annotation.</text>
</comment>
<accession>K2FZ45</accession>
<dbReference type="EMBL" id="AMFJ01000530">
    <property type="protein sequence ID" value="EKE27167.1"/>
    <property type="molecule type" value="Genomic_DNA"/>
</dbReference>
<evidence type="ECO:0000256" key="1">
    <source>
        <dbReference type="ARBA" id="ARBA00022553"/>
    </source>
</evidence>
<dbReference type="AlphaFoldDB" id="K2FZ45"/>
<reference evidence="4" key="1">
    <citation type="journal article" date="2012" name="Science">
        <title>Fermentation, hydrogen, and sulfur metabolism in multiple uncultivated bacterial phyla.</title>
        <authorList>
            <person name="Wrighton K.C."/>
            <person name="Thomas B.C."/>
            <person name="Sharon I."/>
            <person name="Miller C.S."/>
            <person name="Castelle C.J."/>
            <person name="VerBerkmoes N.C."/>
            <person name="Wilkins M.J."/>
            <person name="Hettich R.L."/>
            <person name="Lipton M.S."/>
            <person name="Williams K.H."/>
            <person name="Long P.E."/>
            <person name="Banfield J.F."/>
        </authorList>
    </citation>
    <scope>NUCLEOTIDE SEQUENCE [LARGE SCALE GENOMIC DNA]</scope>
</reference>
<dbReference type="CDD" id="cd00156">
    <property type="entry name" value="REC"/>
    <property type="match status" value="1"/>
</dbReference>
<keyword evidence="1" id="KW-0597">Phosphoprotein</keyword>
<organism evidence="4">
    <name type="scientific">uncultured bacterium</name>
    <name type="common">gcode 4</name>
    <dbReference type="NCBI Taxonomy" id="1234023"/>
    <lineage>
        <taxon>Bacteria</taxon>
        <taxon>environmental samples</taxon>
    </lineage>
</organism>
<dbReference type="PANTHER" id="PTHR44591">
    <property type="entry name" value="STRESS RESPONSE REGULATOR PROTEIN 1"/>
    <property type="match status" value="1"/>
</dbReference>
<dbReference type="Pfam" id="PF00072">
    <property type="entry name" value="Response_reg"/>
    <property type="match status" value="1"/>
</dbReference>
<name>K2FZ45_9BACT</name>
<dbReference type="InterPro" id="IPR001789">
    <property type="entry name" value="Sig_transdc_resp-reg_receiver"/>
</dbReference>
<dbReference type="Gene3D" id="3.40.50.2300">
    <property type="match status" value="1"/>
</dbReference>
<comment type="caution">
    <text evidence="4">The sequence shown here is derived from an EMBL/GenBank/DDBJ whole genome shotgun (WGS) entry which is preliminary data.</text>
</comment>
<dbReference type="InterPro" id="IPR011006">
    <property type="entry name" value="CheY-like_superfamily"/>
</dbReference>
<dbReference type="PROSITE" id="PS50110">
    <property type="entry name" value="RESPONSE_REGULATORY"/>
    <property type="match status" value="1"/>
</dbReference>
<evidence type="ECO:0000259" key="3">
    <source>
        <dbReference type="PROSITE" id="PS50110"/>
    </source>
</evidence>
<evidence type="ECO:0000313" key="4">
    <source>
        <dbReference type="EMBL" id="EKE27167.1"/>
    </source>
</evidence>
<dbReference type="InterPro" id="IPR050595">
    <property type="entry name" value="Bact_response_regulator"/>
</dbReference>
<dbReference type="SMART" id="SM00448">
    <property type="entry name" value="REC"/>
    <property type="match status" value="1"/>
</dbReference>
<dbReference type="SUPFAM" id="SSF52172">
    <property type="entry name" value="CheY-like"/>
    <property type="match status" value="1"/>
</dbReference>